<reference evidence="3" key="1">
    <citation type="submission" date="2019-07" db="EMBL/GenBank/DDBJ databases">
        <title>Shewanella sp. YLB-08 draft genomic sequence.</title>
        <authorList>
            <person name="Yu L."/>
        </authorList>
    </citation>
    <scope>NUCLEOTIDE SEQUENCE [LARGE SCALE GENOMIC DNA]</scope>
    <source>
        <strain evidence="3">JCM 20706</strain>
    </source>
</reference>
<keyword evidence="1" id="KW-0732">Signal</keyword>
<protein>
    <submittedName>
        <fullName evidence="2">Transporter substrate-binding domain-containing protein</fullName>
    </submittedName>
</protein>
<evidence type="ECO:0000313" key="3">
    <source>
        <dbReference type="Proteomes" id="UP000318126"/>
    </source>
</evidence>
<dbReference type="Proteomes" id="UP000318126">
    <property type="component" value="Unassembled WGS sequence"/>
</dbReference>
<dbReference type="EMBL" id="VKGK01000005">
    <property type="protein sequence ID" value="TRY15244.1"/>
    <property type="molecule type" value="Genomic_DNA"/>
</dbReference>
<accession>A0A553JS03</accession>
<organism evidence="2 3">
    <name type="scientific">Shewanella hanedai</name>
    <name type="common">Alteromonas hanedai</name>
    <dbReference type="NCBI Taxonomy" id="25"/>
    <lineage>
        <taxon>Bacteria</taxon>
        <taxon>Pseudomonadati</taxon>
        <taxon>Pseudomonadota</taxon>
        <taxon>Gammaproteobacteria</taxon>
        <taxon>Alteromonadales</taxon>
        <taxon>Shewanellaceae</taxon>
        <taxon>Shewanella</taxon>
    </lineage>
</organism>
<name>A0A553JS03_SHEHA</name>
<evidence type="ECO:0000313" key="2">
    <source>
        <dbReference type="EMBL" id="TRY15244.1"/>
    </source>
</evidence>
<gene>
    <name evidence="2" type="ORF">FN961_06120</name>
</gene>
<dbReference type="RefSeq" id="WP_143563674.1">
    <property type="nucleotide sequence ID" value="NZ_BMPL01000004.1"/>
</dbReference>
<dbReference type="SUPFAM" id="SSF53850">
    <property type="entry name" value="Periplasmic binding protein-like II"/>
    <property type="match status" value="1"/>
</dbReference>
<keyword evidence="3" id="KW-1185">Reference proteome</keyword>
<feature type="signal peptide" evidence="1">
    <location>
        <begin position="1"/>
        <end position="23"/>
    </location>
</feature>
<feature type="chain" id="PRO_5021942442" evidence="1">
    <location>
        <begin position="24"/>
        <end position="258"/>
    </location>
</feature>
<dbReference type="OrthoDB" id="6194758at2"/>
<dbReference type="AlphaFoldDB" id="A0A553JS03"/>
<proteinExistence type="predicted"/>
<sequence>MKYWHIFRTILILSTLSPSLLYAHSVTYFVTEHQAEPLQIIDDTGQHLGIISDIVTSVLKGSTASAIPKAYPFKRMLHMMEKEKDGHWLSYGSPAWFNTSSVEVQNNRLSIHSLFDVSHLLLTETKAQFHFSRIEDLFGHTVITLKGFTYPGLDAYLASGQIAKIEVGSHKNALMALKARRGLAFVTMKNRALYTLKMSGKESHKYQFADFSSVIHSYPIHLAYSNGLPDDLIEMIESRILELKESGEIDAIIERYQH</sequence>
<evidence type="ECO:0000256" key="1">
    <source>
        <dbReference type="SAM" id="SignalP"/>
    </source>
</evidence>
<dbReference type="Gene3D" id="3.40.190.10">
    <property type="entry name" value="Periplasmic binding protein-like II"/>
    <property type="match status" value="2"/>
</dbReference>
<comment type="caution">
    <text evidence="2">The sequence shown here is derived from an EMBL/GenBank/DDBJ whole genome shotgun (WGS) entry which is preliminary data.</text>
</comment>